<dbReference type="CDD" id="cd02869">
    <property type="entry name" value="PseudoU_synth_RluA_like"/>
    <property type="match status" value="1"/>
</dbReference>
<evidence type="ECO:0000313" key="5">
    <source>
        <dbReference type="Proteomes" id="UP000229966"/>
    </source>
</evidence>
<dbReference type="EMBL" id="PEUM01000017">
    <property type="protein sequence ID" value="PIV25634.1"/>
    <property type="molecule type" value="Genomic_DNA"/>
</dbReference>
<comment type="similarity">
    <text evidence="1">Belongs to the pseudouridine synthase RluA family.</text>
</comment>
<name>A0A2M7CJ34_9BACT</name>
<reference evidence="5" key="1">
    <citation type="submission" date="2017-09" db="EMBL/GenBank/DDBJ databases">
        <title>Depth-based differentiation of microbial function through sediment-hosted aquifers and enrichment of novel symbionts in the deep terrestrial subsurface.</title>
        <authorList>
            <person name="Probst A.J."/>
            <person name="Ladd B."/>
            <person name="Jarett J.K."/>
            <person name="Geller-Mcgrath D.E."/>
            <person name="Sieber C.M.K."/>
            <person name="Emerson J.B."/>
            <person name="Anantharaman K."/>
            <person name="Thomas B.C."/>
            <person name="Malmstrom R."/>
            <person name="Stieglmeier M."/>
            <person name="Klingl A."/>
            <person name="Woyke T."/>
            <person name="Ryan C.M."/>
            <person name="Banfield J.F."/>
        </authorList>
    </citation>
    <scope>NUCLEOTIDE SEQUENCE [LARGE SCALE GENOMIC DNA]</scope>
</reference>
<dbReference type="Proteomes" id="UP000229966">
    <property type="component" value="Unassembled WGS sequence"/>
</dbReference>
<organism evidence="4 5">
    <name type="scientific">Candidatus Berkelbacteria bacterium CG03_land_8_20_14_0_80_40_36</name>
    <dbReference type="NCBI Taxonomy" id="1974509"/>
    <lineage>
        <taxon>Bacteria</taxon>
        <taxon>Candidatus Berkelbacteria</taxon>
    </lineage>
</organism>
<dbReference type="Pfam" id="PF00849">
    <property type="entry name" value="PseudoU_synth_2"/>
    <property type="match status" value="1"/>
</dbReference>
<evidence type="ECO:0000313" key="4">
    <source>
        <dbReference type="EMBL" id="PIV25634.1"/>
    </source>
</evidence>
<dbReference type="GO" id="GO:0000455">
    <property type="term" value="P:enzyme-directed rRNA pseudouridine synthesis"/>
    <property type="evidence" value="ECO:0007669"/>
    <property type="project" value="TreeGrafter"/>
</dbReference>
<dbReference type="InterPro" id="IPR006224">
    <property type="entry name" value="PsdUridine_synth_RluA-like_CS"/>
</dbReference>
<dbReference type="InterPro" id="IPR050188">
    <property type="entry name" value="RluA_PseudoU_synthase"/>
</dbReference>
<evidence type="ECO:0000256" key="2">
    <source>
        <dbReference type="ARBA" id="ARBA00023235"/>
    </source>
</evidence>
<dbReference type="InterPro" id="IPR006145">
    <property type="entry name" value="PsdUridine_synth_RsuA/RluA"/>
</dbReference>
<comment type="caution">
    <text evidence="4">The sequence shown here is derived from an EMBL/GenBank/DDBJ whole genome shotgun (WGS) entry which is preliminary data.</text>
</comment>
<evidence type="ECO:0000259" key="3">
    <source>
        <dbReference type="Pfam" id="PF00849"/>
    </source>
</evidence>
<dbReference type="GO" id="GO:0009982">
    <property type="term" value="F:pseudouridine synthase activity"/>
    <property type="evidence" value="ECO:0007669"/>
    <property type="project" value="InterPro"/>
</dbReference>
<dbReference type="PANTHER" id="PTHR21600:SF44">
    <property type="entry name" value="RIBOSOMAL LARGE SUBUNIT PSEUDOURIDINE SYNTHASE D"/>
    <property type="match status" value="1"/>
</dbReference>
<dbReference type="GO" id="GO:0140098">
    <property type="term" value="F:catalytic activity, acting on RNA"/>
    <property type="evidence" value="ECO:0007669"/>
    <property type="project" value="UniProtKB-ARBA"/>
</dbReference>
<feature type="domain" description="Pseudouridine synthase RsuA/RluA-like" evidence="3">
    <location>
        <begin position="15"/>
        <end position="155"/>
    </location>
</feature>
<dbReference type="SUPFAM" id="SSF55120">
    <property type="entry name" value="Pseudouridine synthase"/>
    <property type="match status" value="1"/>
</dbReference>
<dbReference type="GO" id="GO:0003723">
    <property type="term" value="F:RNA binding"/>
    <property type="evidence" value="ECO:0007669"/>
    <property type="project" value="InterPro"/>
</dbReference>
<dbReference type="PANTHER" id="PTHR21600">
    <property type="entry name" value="MITOCHONDRIAL RNA PSEUDOURIDINE SYNTHASE"/>
    <property type="match status" value="1"/>
</dbReference>
<dbReference type="Gene3D" id="3.30.2350.10">
    <property type="entry name" value="Pseudouridine synthase"/>
    <property type="match status" value="1"/>
</dbReference>
<dbReference type="AlphaFoldDB" id="A0A2M7CJ34"/>
<dbReference type="PROSITE" id="PS01129">
    <property type="entry name" value="PSI_RLU"/>
    <property type="match status" value="1"/>
</dbReference>
<gene>
    <name evidence="4" type="ORF">COS38_00660</name>
</gene>
<protein>
    <recommendedName>
        <fullName evidence="3">Pseudouridine synthase RsuA/RluA-like domain-containing protein</fullName>
    </recommendedName>
</protein>
<accession>A0A2M7CJ34</accession>
<keyword evidence="2" id="KW-0413">Isomerase</keyword>
<evidence type="ECO:0000256" key="1">
    <source>
        <dbReference type="ARBA" id="ARBA00010876"/>
    </source>
</evidence>
<dbReference type="InterPro" id="IPR020103">
    <property type="entry name" value="PsdUridine_synth_cat_dom_sf"/>
</dbReference>
<sequence>MNIIYQDKNIIAVSKPAGIDTIQLAEKLNNDIVNLQPIHRLDKDTTGVLLFAKNEETKNEIQVQFKNRTVRKIYQTICVGKTPNKFSVKGYIARDPNRKKPFIFSLLPSKNMRGKWRYSKSQFKKVKDLDFKNFSLSQLEVEISTGRTHQIRIHLLNQGFPVLGDKIYHNKYSKKIASLLKAKRQMLHSEKITFFNPEKKQNQTIEAPLPDDFVQILNVQT</sequence>
<proteinExistence type="inferred from homology"/>